<protein>
    <submittedName>
        <fullName evidence="3">Uncharacterized protein</fullName>
    </submittedName>
</protein>
<dbReference type="EMBL" id="CAXAMM010026002">
    <property type="protein sequence ID" value="CAK9058006.1"/>
    <property type="molecule type" value="Genomic_DNA"/>
</dbReference>
<keyword evidence="2" id="KW-0472">Membrane</keyword>
<evidence type="ECO:0000313" key="4">
    <source>
        <dbReference type="Proteomes" id="UP001642464"/>
    </source>
</evidence>
<sequence>MAMPWSSQPVVIPTAHSAIWAAQLWPPQKLCASSGPSDGVRGVNTDPLGFYEPVWGRVGRTWRSTRGKVALKAQNLRRGFKVNKEYKGSHSYGTISQEEMEEAARIRSRYDEDFASVKKAEAKKSKARKRLLLKRLRPSFQEYQEDEIEERGEESAEAASEDAEDDPGRSTPSTPVSRSREAGGGALRSKPVASWKTSWEGWPAPMDLSSARKLASSLGATSSARRASGRVLQAAARALVEAQEHLGAAQLLLELRDFGVEREVLDRRLTPSEAEQLFDEAAVRLGHAYLNANLWGNAWEALIAACAQPRLSQPLASWALSGLASAAERGCKAATEPLRQVELLQGALDAEAVWGALPRERREGLEIYMALSLEKIGRVKESKALLTRIAQQGSAERRQQAEWALLVQDAESPTATAEGREMRQIWDQVAPTTSTSLRSGRTGAAMGGQGRRKADGLDGAWPVLAMLLLALPLAVPLLLIGR</sequence>
<evidence type="ECO:0000256" key="2">
    <source>
        <dbReference type="SAM" id="Phobius"/>
    </source>
</evidence>
<keyword evidence="4" id="KW-1185">Reference proteome</keyword>
<accession>A0ABP0N2P2</accession>
<gene>
    <name evidence="3" type="ORF">SCF082_LOCUS31010</name>
</gene>
<keyword evidence="2" id="KW-1133">Transmembrane helix</keyword>
<comment type="caution">
    <text evidence="3">The sequence shown here is derived from an EMBL/GenBank/DDBJ whole genome shotgun (WGS) entry which is preliminary data.</text>
</comment>
<name>A0ABP0N2P2_9DINO</name>
<proteinExistence type="predicted"/>
<evidence type="ECO:0000256" key="1">
    <source>
        <dbReference type="SAM" id="MobiDB-lite"/>
    </source>
</evidence>
<keyword evidence="2" id="KW-0812">Transmembrane</keyword>
<reference evidence="3 4" key="1">
    <citation type="submission" date="2024-02" db="EMBL/GenBank/DDBJ databases">
        <authorList>
            <person name="Chen Y."/>
            <person name="Shah S."/>
            <person name="Dougan E. K."/>
            <person name="Thang M."/>
            <person name="Chan C."/>
        </authorList>
    </citation>
    <scope>NUCLEOTIDE SEQUENCE [LARGE SCALE GENOMIC DNA]</scope>
</reference>
<dbReference type="Proteomes" id="UP001642464">
    <property type="component" value="Unassembled WGS sequence"/>
</dbReference>
<evidence type="ECO:0000313" key="3">
    <source>
        <dbReference type="EMBL" id="CAK9058006.1"/>
    </source>
</evidence>
<feature type="region of interest" description="Disordered" evidence="1">
    <location>
        <begin position="143"/>
        <end position="192"/>
    </location>
</feature>
<organism evidence="3 4">
    <name type="scientific">Durusdinium trenchii</name>
    <dbReference type="NCBI Taxonomy" id="1381693"/>
    <lineage>
        <taxon>Eukaryota</taxon>
        <taxon>Sar</taxon>
        <taxon>Alveolata</taxon>
        <taxon>Dinophyceae</taxon>
        <taxon>Suessiales</taxon>
        <taxon>Symbiodiniaceae</taxon>
        <taxon>Durusdinium</taxon>
    </lineage>
</organism>
<feature type="compositionally biased region" description="Acidic residues" evidence="1">
    <location>
        <begin position="143"/>
        <end position="165"/>
    </location>
</feature>
<feature type="transmembrane region" description="Helical" evidence="2">
    <location>
        <begin position="459"/>
        <end position="480"/>
    </location>
</feature>